<dbReference type="EMBL" id="PYJM01000012">
    <property type="protein sequence ID" value="PUA41518.1"/>
    <property type="molecule type" value="Genomic_DNA"/>
</dbReference>
<feature type="chain" id="PRO_5015706274" evidence="1">
    <location>
        <begin position="19"/>
        <end position="89"/>
    </location>
</feature>
<organism evidence="2 3">
    <name type="scientific">Pseudomonas protegens</name>
    <dbReference type="NCBI Taxonomy" id="380021"/>
    <lineage>
        <taxon>Bacteria</taxon>
        <taxon>Pseudomonadati</taxon>
        <taxon>Pseudomonadota</taxon>
        <taxon>Gammaproteobacteria</taxon>
        <taxon>Pseudomonadales</taxon>
        <taxon>Pseudomonadaceae</taxon>
        <taxon>Pseudomonas</taxon>
    </lineage>
</organism>
<sequence length="89" mass="9295">MKPVKGLTDLAASLSAAAAAPLVPPLSVTPPKATKKKAAQGGTMQMTLRPALTLYALYNDKAAERSKAEGRMVSVQEVMLEVLEQGAKS</sequence>
<dbReference type="AlphaFoldDB" id="A0A2T6GBI2"/>
<accession>A0A2T6GBI2</accession>
<feature type="signal peptide" evidence="1">
    <location>
        <begin position="1"/>
        <end position="18"/>
    </location>
</feature>
<protein>
    <submittedName>
        <fullName evidence="2">Uncharacterized protein</fullName>
    </submittedName>
</protein>
<evidence type="ECO:0000313" key="3">
    <source>
        <dbReference type="Proteomes" id="UP000244178"/>
    </source>
</evidence>
<comment type="caution">
    <text evidence="2">The sequence shown here is derived from an EMBL/GenBank/DDBJ whole genome shotgun (WGS) entry which is preliminary data.</text>
</comment>
<evidence type="ECO:0000313" key="2">
    <source>
        <dbReference type="EMBL" id="PUA41518.1"/>
    </source>
</evidence>
<proteinExistence type="predicted"/>
<keyword evidence="1" id="KW-0732">Signal</keyword>
<reference evidence="2 3" key="1">
    <citation type="submission" date="2018-03" db="EMBL/GenBank/DDBJ databases">
        <title>Draft genome sequence of the plant growth promoting rhizobacterium Pseudomonas protegens strain BNJ-SS-45 isolated from wheat (Triticum aestivum) rhizosphere.</title>
        <authorList>
            <person name="Bajpai A."/>
            <person name="Shende K."/>
            <person name="Meena N."/>
            <person name="Upadhyayula S.R."/>
            <person name="Suravajhala P."/>
            <person name="Medicherla K.M."/>
            <person name="Johri B.N."/>
        </authorList>
    </citation>
    <scope>NUCLEOTIDE SEQUENCE [LARGE SCALE GENOMIC DNA]</scope>
    <source>
        <strain evidence="2 3">BNJ-SS-45</strain>
    </source>
</reference>
<dbReference type="RefSeq" id="WP_108546422.1">
    <property type="nucleotide sequence ID" value="NZ_PYJM01000012.1"/>
</dbReference>
<dbReference type="Proteomes" id="UP000244178">
    <property type="component" value="Unassembled WGS sequence"/>
</dbReference>
<evidence type="ECO:0000256" key="1">
    <source>
        <dbReference type="SAM" id="SignalP"/>
    </source>
</evidence>
<name>A0A2T6GBI2_9PSED</name>
<gene>
    <name evidence="2" type="ORF">C5U62_31635</name>
</gene>